<reference evidence="2" key="1">
    <citation type="submission" date="2021-02" db="EMBL/GenBank/DDBJ databases">
        <authorList>
            <person name="Dougan E. K."/>
            <person name="Rhodes N."/>
            <person name="Thang M."/>
            <person name="Chan C."/>
        </authorList>
    </citation>
    <scope>NUCLEOTIDE SEQUENCE</scope>
</reference>
<dbReference type="AlphaFoldDB" id="A0A813GJN5"/>
<name>A0A813GJN5_POLGL</name>
<evidence type="ECO:0000313" key="2">
    <source>
        <dbReference type="EMBL" id="CAE8625498.1"/>
    </source>
</evidence>
<sequence>MGKHGKYATNTCPVHLQLQVVWCSSEVFKPRNKDCWIEVKSLLVKHMLCARVVPLRTHHQFESWLAVHGQSPKLLLCDWQTMQPCLEALHFARAIMSSSSGGNNDNNNNLSLETFEFGVYVLGEDPNVGTTFQRASAWAAALKPEIVVHQISDVHAIDFGKFQSWLAERLPPSTTNNDNNSNNDNNNNTSRSSVSRLSKDHSESESGGDGQGNNDNSIDESEGKSDGDQQQQQQHVAGQQGSSPSYEYARGSATTAATPQATATIQQQQQATTSSKSKSNKIHVQVQEQNADLEKMPSFRR</sequence>
<evidence type="ECO:0000256" key="1">
    <source>
        <dbReference type="SAM" id="MobiDB-lite"/>
    </source>
</evidence>
<comment type="caution">
    <text evidence="2">The sequence shown here is derived from an EMBL/GenBank/DDBJ whole genome shotgun (WGS) entry which is preliminary data.</text>
</comment>
<feature type="compositionally biased region" description="Low complexity" evidence="1">
    <location>
        <begin position="228"/>
        <end position="243"/>
    </location>
</feature>
<feature type="region of interest" description="Disordered" evidence="1">
    <location>
        <begin position="170"/>
        <end position="301"/>
    </location>
</feature>
<evidence type="ECO:0000313" key="3">
    <source>
        <dbReference type="Proteomes" id="UP000654075"/>
    </source>
</evidence>
<feature type="compositionally biased region" description="Basic and acidic residues" evidence="1">
    <location>
        <begin position="292"/>
        <end position="301"/>
    </location>
</feature>
<feature type="compositionally biased region" description="Low complexity" evidence="1">
    <location>
        <begin position="253"/>
        <end position="273"/>
    </location>
</feature>
<feature type="compositionally biased region" description="Low complexity" evidence="1">
    <location>
        <begin position="173"/>
        <end position="190"/>
    </location>
</feature>
<gene>
    <name evidence="2" type="ORF">PGLA1383_LOCUS42495</name>
</gene>
<dbReference type="Proteomes" id="UP000654075">
    <property type="component" value="Unassembled WGS sequence"/>
</dbReference>
<proteinExistence type="predicted"/>
<accession>A0A813GJN5</accession>
<dbReference type="EMBL" id="CAJNNV010028694">
    <property type="protein sequence ID" value="CAE8625498.1"/>
    <property type="molecule type" value="Genomic_DNA"/>
</dbReference>
<keyword evidence="3" id="KW-1185">Reference proteome</keyword>
<protein>
    <submittedName>
        <fullName evidence="2">Uncharacterized protein</fullName>
    </submittedName>
</protein>
<organism evidence="2 3">
    <name type="scientific">Polarella glacialis</name>
    <name type="common">Dinoflagellate</name>
    <dbReference type="NCBI Taxonomy" id="89957"/>
    <lineage>
        <taxon>Eukaryota</taxon>
        <taxon>Sar</taxon>
        <taxon>Alveolata</taxon>
        <taxon>Dinophyceae</taxon>
        <taxon>Suessiales</taxon>
        <taxon>Suessiaceae</taxon>
        <taxon>Polarella</taxon>
    </lineage>
</organism>